<dbReference type="EMBL" id="VSSQ01017734">
    <property type="protein sequence ID" value="MPM60310.1"/>
    <property type="molecule type" value="Genomic_DNA"/>
</dbReference>
<reference evidence="1" key="1">
    <citation type="submission" date="2019-08" db="EMBL/GenBank/DDBJ databases">
        <authorList>
            <person name="Kucharzyk K."/>
            <person name="Murdoch R.W."/>
            <person name="Higgins S."/>
            <person name="Loffler F."/>
        </authorList>
    </citation>
    <scope>NUCLEOTIDE SEQUENCE</scope>
</reference>
<name>A0A645B4B9_9ZZZZ</name>
<dbReference type="AlphaFoldDB" id="A0A645B4B9"/>
<gene>
    <name evidence="1" type="ORF">SDC9_107161</name>
</gene>
<accession>A0A645B4B9</accession>
<comment type="caution">
    <text evidence="1">The sequence shown here is derived from an EMBL/GenBank/DDBJ whole genome shotgun (WGS) entry which is preliminary data.</text>
</comment>
<organism evidence="1">
    <name type="scientific">bioreactor metagenome</name>
    <dbReference type="NCBI Taxonomy" id="1076179"/>
    <lineage>
        <taxon>unclassified sequences</taxon>
        <taxon>metagenomes</taxon>
        <taxon>ecological metagenomes</taxon>
    </lineage>
</organism>
<sequence length="174" mass="18065">MGPRGKRLSDTAGKAGGGLLHVGELVDLVQGKGHRGIVDLGIIVLQISGEGFDLLLRIGNGAFNGDHVLHILCLGKEGLEPLQFCLLRPQPPGRVVVCLADVLHIGIAGYHMAQLSCPADKLVEFLLGNSSGVIPVPVTGAVVIHTAALHPAVQLIHQSGKALCSVVKRGSLHA</sequence>
<proteinExistence type="predicted"/>
<protein>
    <submittedName>
        <fullName evidence="1">Uncharacterized protein</fullName>
    </submittedName>
</protein>
<evidence type="ECO:0000313" key="1">
    <source>
        <dbReference type="EMBL" id="MPM60310.1"/>
    </source>
</evidence>